<evidence type="ECO:0000256" key="2">
    <source>
        <dbReference type="ARBA" id="ARBA00023315"/>
    </source>
</evidence>
<organism evidence="4 5">
    <name type="scientific">Variovorax beijingensis</name>
    <dbReference type="NCBI Taxonomy" id="2496117"/>
    <lineage>
        <taxon>Bacteria</taxon>
        <taxon>Pseudomonadati</taxon>
        <taxon>Pseudomonadota</taxon>
        <taxon>Betaproteobacteria</taxon>
        <taxon>Burkholderiales</taxon>
        <taxon>Comamonadaceae</taxon>
        <taxon>Variovorax</taxon>
    </lineage>
</organism>
<dbReference type="AlphaFoldDB" id="A0A3P3EJK1"/>
<dbReference type="PANTHER" id="PTHR43877">
    <property type="entry name" value="AMINOALKYLPHOSPHONATE N-ACETYLTRANSFERASE-RELATED-RELATED"/>
    <property type="match status" value="1"/>
</dbReference>
<sequence>MISIRPAEPNEWRTYRDVRLQALLDSPNAFGSTYEAEAGRTDAMWAARIAAATSSGQDRVIFARIRENVCGLVWCKLSTDEPMVANVFQMWVDPASRGMGAGRALLNEAVDWAERVGARRICLGVTAAETPAMRLYLACGFRLAGEMEPLRESSSLMVQPMSLTVGSAPPEA</sequence>
<evidence type="ECO:0000313" key="4">
    <source>
        <dbReference type="EMBL" id="RRH85558.1"/>
    </source>
</evidence>
<keyword evidence="2" id="KW-0012">Acyltransferase</keyword>
<reference evidence="4 5" key="1">
    <citation type="submission" date="2018-11" db="EMBL/GenBank/DDBJ databases">
        <title>The genome of Variovorax sp T529.</title>
        <authorList>
            <person name="Gao J."/>
        </authorList>
    </citation>
    <scope>NUCLEOTIDE SEQUENCE [LARGE SCALE GENOMIC DNA]</scope>
    <source>
        <strain evidence="4 5">T529</strain>
    </source>
</reference>
<dbReference type="RefSeq" id="WP_124960596.1">
    <property type="nucleotide sequence ID" value="NZ_RQXU01000016.1"/>
</dbReference>
<dbReference type="CDD" id="cd04301">
    <property type="entry name" value="NAT_SF"/>
    <property type="match status" value="1"/>
</dbReference>
<dbReference type="InterPro" id="IPR050832">
    <property type="entry name" value="Bact_Acetyltransf"/>
</dbReference>
<accession>A0A3P3EJK1</accession>
<dbReference type="EMBL" id="RQXU01000016">
    <property type="protein sequence ID" value="RRH85558.1"/>
    <property type="molecule type" value="Genomic_DNA"/>
</dbReference>
<evidence type="ECO:0000256" key="1">
    <source>
        <dbReference type="ARBA" id="ARBA00022679"/>
    </source>
</evidence>
<keyword evidence="1 4" id="KW-0808">Transferase</keyword>
<dbReference type="Proteomes" id="UP000271590">
    <property type="component" value="Unassembled WGS sequence"/>
</dbReference>
<dbReference type="PROSITE" id="PS51186">
    <property type="entry name" value="GNAT"/>
    <property type="match status" value="1"/>
</dbReference>
<evidence type="ECO:0000259" key="3">
    <source>
        <dbReference type="PROSITE" id="PS51186"/>
    </source>
</evidence>
<dbReference type="SUPFAM" id="SSF55729">
    <property type="entry name" value="Acyl-CoA N-acyltransferases (Nat)"/>
    <property type="match status" value="1"/>
</dbReference>
<dbReference type="PANTHER" id="PTHR43877:SF2">
    <property type="entry name" value="AMINOALKYLPHOSPHONATE N-ACETYLTRANSFERASE-RELATED"/>
    <property type="match status" value="1"/>
</dbReference>
<name>A0A3P3EJK1_9BURK</name>
<gene>
    <name evidence="4" type="ORF">EH244_22745</name>
</gene>
<dbReference type="InterPro" id="IPR000182">
    <property type="entry name" value="GNAT_dom"/>
</dbReference>
<feature type="domain" description="N-acetyltransferase" evidence="3">
    <location>
        <begin position="2"/>
        <end position="162"/>
    </location>
</feature>
<comment type="caution">
    <text evidence="4">The sequence shown here is derived from an EMBL/GenBank/DDBJ whole genome shotgun (WGS) entry which is preliminary data.</text>
</comment>
<protein>
    <submittedName>
        <fullName evidence="4">GNAT family N-acetyltransferase</fullName>
    </submittedName>
</protein>
<proteinExistence type="predicted"/>
<dbReference type="InterPro" id="IPR016181">
    <property type="entry name" value="Acyl_CoA_acyltransferase"/>
</dbReference>
<dbReference type="Pfam" id="PF00583">
    <property type="entry name" value="Acetyltransf_1"/>
    <property type="match status" value="1"/>
</dbReference>
<evidence type="ECO:0000313" key="5">
    <source>
        <dbReference type="Proteomes" id="UP000271590"/>
    </source>
</evidence>
<dbReference type="GO" id="GO:0016747">
    <property type="term" value="F:acyltransferase activity, transferring groups other than amino-acyl groups"/>
    <property type="evidence" value="ECO:0007669"/>
    <property type="project" value="InterPro"/>
</dbReference>
<dbReference type="Gene3D" id="3.40.630.30">
    <property type="match status" value="1"/>
</dbReference>